<evidence type="ECO:0000256" key="2">
    <source>
        <dbReference type="SAM" id="Phobius"/>
    </source>
</evidence>
<keyword evidence="2" id="KW-0472">Membrane</keyword>
<evidence type="ECO:0000313" key="4">
    <source>
        <dbReference type="Proteomes" id="UP000008457"/>
    </source>
</evidence>
<gene>
    <name evidence="3" type="ordered locus">Mahau_1492</name>
</gene>
<dbReference type="STRING" id="697281.Mahau_1492"/>
<reference evidence="4" key="1">
    <citation type="submission" date="2010-11" db="EMBL/GenBank/DDBJ databases">
        <title>The complete genome of Mahella australiensis DSM 15567.</title>
        <authorList>
            <consortium name="US DOE Joint Genome Institute (JGI-PGF)"/>
            <person name="Lucas S."/>
            <person name="Copeland A."/>
            <person name="Lapidus A."/>
            <person name="Bruce D."/>
            <person name="Goodwin L."/>
            <person name="Pitluck S."/>
            <person name="Kyrpides N."/>
            <person name="Mavromatis K."/>
            <person name="Pagani I."/>
            <person name="Ivanova N."/>
            <person name="Teshima H."/>
            <person name="Brettin T."/>
            <person name="Detter J.C."/>
            <person name="Han C."/>
            <person name="Tapia R."/>
            <person name="Land M."/>
            <person name="Hauser L."/>
            <person name="Markowitz V."/>
            <person name="Cheng J.-F."/>
            <person name="Hugenholtz P."/>
            <person name="Woyke T."/>
            <person name="Wu D."/>
            <person name="Spring S."/>
            <person name="Pukall R."/>
            <person name="Steenblock K."/>
            <person name="Schneider S."/>
            <person name="Klenk H.-P."/>
            <person name="Eisen J.A."/>
        </authorList>
    </citation>
    <scope>NUCLEOTIDE SEQUENCE [LARGE SCALE GENOMIC DNA]</scope>
    <source>
        <strain evidence="4">DSM 15567 / CIP 107919 / 50-1 BON</strain>
    </source>
</reference>
<proteinExistence type="predicted"/>
<feature type="compositionally biased region" description="Polar residues" evidence="1">
    <location>
        <begin position="212"/>
        <end position="222"/>
    </location>
</feature>
<dbReference type="EMBL" id="CP002360">
    <property type="protein sequence ID" value="AEE96682.1"/>
    <property type="molecule type" value="Genomic_DNA"/>
</dbReference>
<keyword evidence="2" id="KW-1133">Transmembrane helix</keyword>
<dbReference type="eggNOG" id="ENOG502ZHZW">
    <property type="taxonomic scope" value="Bacteria"/>
</dbReference>
<dbReference type="RefSeq" id="WP_013781111.1">
    <property type="nucleotide sequence ID" value="NC_015520.1"/>
</dbReference>
<accession>F3ZYE0</accession>
<dbReference type="AlphaFoldDB" id="F3ZYE0"/>
<dbReference type="OrthoDB" id="2081080at2"/>
<dbReference type="HOGENOM" id="CLU_865462_0_0_9"/>
<dbReference type="KEGG" id="mas:Mahau_1492"/>
<evidence type="ECO:0008006" key="5">
    <source>
        <dbReference type="Google" id="ProtNLM"/>
    </source>
</evidence>
<evidence type="ECO:0000313" key="3">
    <source>
        <dbReference type="EMBL" id="AEE96682.1"/>
    </source>
</evidence>
<feature type="region of interest" description="Disordered" evidence="1">
    <location>
        <begin position="202"/>
        <end position="226"/>
    </location>
</feature>
<name>F3ZYE0_MAHA5</name>
<feature type="transmembrane region" description="Helical" evidence="2">
    <location>
        <begin position="68"/>
        <end position="86"/>
    </location>
</feature>
<evidence type="ECO:0000256" key="1">
    <source>
        <dbReference type="SAM" id="MobiDB-lite"/>
    </source>
</evidence>
<organism evidence="3 4">
    <name type="scientific">Mahella australiensis (strain DSM 15567 / CIP 107919 / 50-1 BON)</name>
    <dbReference type="NCBI Taxonomy" id="697281"/>
    <lineage>
        <taxon>Bacteria</taxon>
        <taxon>Bacillati</taxon>
        <taxon>Bacillota</taxon>
        <taxon>Clostridia</taxon>
        <taxon>Thermoanaerobacterales</taxon>
        <taxon>Thermoanaerobacterales Family IV. Incertae Sedis</taxon>
        <taxon>Mahella</taxon>
    </lineage>
</organism>
<keyword evidence="4" id="KW-1185">Reference proteome</keyword>
<reference evidence="3 4" key="2">
    <citation type="journal article" date="2011" name="Stand. Genomic Sci.">
        <title>Complete genome sequence of Mahella australiensis type strain (50-1 BON).</title>
        <authorList>
            <person name="Sikorski J."/>
            <person name="Teshima H."/>
            <person name="Nolan M."/>
            <person name="Lucas S."/>
            <person name="Hammon N."/>
            <person name="Deshpande S."/>
            <person name="Cheng J.F."/>
            <person name="Pitluck S."/>
            <person name="Liolios K."/>
            <person name="Pagani I."/>
            <person name="Ivanova N."/>
            <person name="Huntemann M."/>
            <person name="Mavromatis K."/>
            <person name="Ovchinikova G."/>
            <person name="Pati A."/>
            <person name="Tapia R."/>
            <person name="Han C."/>
            <person name="Goodwin L."/>
            <person name="Chen A."/>
            <person name="Palaniappan K."/>
            <person name="Land M."/>
            <person name="Hauser L."/>
            <person name="Ngatchou-Djao O.D."/>
            <person name="Rohde M."/>
            <person name="Pukall R."/>
            <person name="Spring S."/>
            <person name="Abt B."/>
            <person name="Goker M."/>
            <person name="Detter J.C."/>
            <person name="Woyke T."/>
            <person name="Bristow J."/>
            <person name="Markowitz V."/>
            <person name="Hugenholtz P."/>
            <person name="Eisen J.A."/>
            <person name="Kyrpides N.C."/>
            <person name="Klenk H.P."/>
            <person name="Lapidus A."/>
        </authorList>
    </citation>
    <scope>NUCLEOTIDE SEQUENCE [LARGE SCALE GENOMIC DNA]</scope>
    <source>
        <strain evidence="4">DSM 15567 / CIP 107919 / 50-1 BON</strain>
    </source>
</reference>
<sequence>MFCPHCNTWNDENYNYCYNCGIKLHIGNKVNNSKYGDSIDTAFVSSSNIAKPMKHSSKKKRTGSKKSGVFIGVWICTAVIIVIFSVQMGKMIAASTGRKVNIDNIVNAEQSKSTPASTIKIIEPASGYAEVTDDHYVLKIQVEPNSTVLINSNDFSDLVNADGTLEASVNLPSEGINDIYITVGAPNRSLVRQSVSIKRLPKTIADTAPGEENQTNNRSDQPQSEDEYIRKAWDIPYDQLIKYPRVYQNKIGLFLGEIEDLSVQNGISTFYLKLPSSDKLYIEYQGTLSSLKQGDDIKLYGEVDGTYDTLPRVKARYIYAQ</sequence>
<dbReference type="Proteomes" id="UP000008457">
    <property type="component" value="Chromosome"/>
</dbReference>
<keyword evidence="2" id="KW-0812">Transmembrane</keyword>
<protein>
    <recommendedName>
        <fullName evidence="5">Zinc-ribbon domain-containing protein</fullName>
    </recommendedName>
</protein>